<accession>A0A817VQU3</accession>
<dbReference type="EMBL" id="CAJOBQ010000883">
    <property type="protein sequence ID" value="CAF4430061.1"/>
    <property type="molecule type" value="Genomic_DNA"/>
</dbReference>
<gene>
    <name evidence="4" type="ORF">FME351_LOCUS4300</name>
    <name evidence="5" type="ORF">GRG538_LOCUS6302</name>
    <name evidence="6" type="ORF">HFQ381_LOCUS11413</name>
    <name evidence="2" type="ORF">LUA448_LOCUS521</name>
    <name evidence="9" type="ORF">QYT958_LOCUS11549</name>
    <name evidence="3" type="ORF">TIS948_LOCUS22685</name>
    <name evidence="8" type="ORF">TSG867_LOCUS15259</name>
    <name evidence="7" type="ORF">UJA718_LOCUS18028</name>
</gene>
<feature type="chain" id="PRO_5044132353" evidence="1">
    <location>
        <begin position="18"/>
        <end position="406"/>
    </location>
</feature>
<dbReference type="OrthoDB" id="10039920at2759"/>
<evidence type="ECO:0000313" key="5">
    <source>
        <dbReference type="EMBL" id="CAF3359625.1"/>
    </source>
</evidence>
<dbReference type="Proteomes" id="UP000663862">
    <property type="component" value="Unassembled WGS sequence"/>
</dbReference>
<evidence type="ECO:0000313" key="2">
    <source>
        <dbReference type="EMBL" id="CAF3172890.1"/>
    </source>
</evidence>
<organism evidence="3 10">
    <name type="scientific">Rotaria socialis</name>
    <dbReference type="NCBI Taxonomy" id="392032"/>
    <lineage>
        <taxon>Eukaryota</taxon>
        <taxon>Metazoa</taxon>
        <taxon>Spiralia</taxon>
        <taxon>Gnathifera</taxon>
        <taxon>Rotifera</taxon>
        <taxon>Eurotatoria</taxon>
        <taxon>Bdelloidea</taxon>
        <taxon>Philodinida</taxon>
        <taxon>Philodinidae</taxon>
        <taxon>Rotaria</taxon>
    </lineage>
</organism>
<sequence>MLLLVAFLIYAIASGHGFLAVPFGSTYVTPRNLSCSGGGLQMNQTYGVMYCVLFAWPGSPPTNYTNLFQSIIVDDFVPISSDPGFLFFAQSYADQTRHYGWIRMSRTRCTGFSSTTTDVGYGNCTTLPYEIFLPGVLPILCICATDRCNANLSTCQASVAAYAPSPRLITALPSLTTHVSCQDNAAQSSGGSITFWRCLYLGSFFPFVNTTLCDAYFANNTVMCFINTNGYIKGYTYEEYDTDLSFQWLYNQYLAAAYSPNAQFIYNESSTQLLFFTTYGGGGAIGGTQCFCTTNNCNVNLSTCATGLNYNPTTTVGTTSASNPTTTVGTTSGSNPTTIVGTTSASNPTTTVGTTSGSNLTITIRTTSVSNQTRSSIGTTFYHNYQLFFFSMMAMATLYIIDVEHI</sequence>
<keyword evidence="11" id="KW-1185">Reference proteome</keyword>
<feature type="signal peptide" evidence="1">
    <location>
        <begin position="1"/>
        <end position="17"/>
    </location>
</feature>
<dbReference type="AlphaFoldDB" id="A0A817VQU3"/>
<evidence type="ECO:0000313" key="3">
    <source>
        <dbReference type="EMBL" id="CAF3344465.1"/>
    </source>
</evidence>
<dbReference type="EMBL" id="CAJNYT010000648">
    <property type="protein sequence ID" value="CAF3359625.1"/>
    <property type="molecule type" value="Genomic_DNA"/>
</dbReference>
<evidence type="ECO:0000313" key="10">
    <source>
        <dbReference type="Proteomes" id="UP000663825"/>
    </source>
</evidence>
<dbReference type="EMBL" id="CAJOBO010000657">
    <property type="protein sequence ID" value="CAF4266777.1"/>
    <property type="molecule type" value="Genomic_DNA"/>
</dbReference>
<evidence type="ECO:0000313" key="7">
    <source>
        <dbReference type="EMBL" id="CAF4385149.1"/>
    </source>
</evidence>
<proteinExistence type="predicted"/>
<evidence type="ECO:0000313" key="8">
    <source>
        <dbReference type="EMBL" id="CAF4430061.1"/>
    </source>
</evidence>
<comment type="caution">
    <text evidence="3">The sequence shown here is derived from an EMBL/GenBank/DDBJ whole genome shotgun (WGS) entry which is preliminary data.</text>
</comment>
<dbReference type="EMBL" id="CAJOBP010002997">
    <property type="protein sequence ID" value="CAF4385149.1"/>
    <property type="molecule type" value="Genomic_DNA"/>
</dbReference>
<reference evidence="3" key="1">
    <citation type="submission" date="2021-02" db="EMBL/GenBank/DDBJ databases">
        <authorList>
            <person name="Nowell W R."/>
        </authorList>
    </citation>
    <scope>NUCLEOTIDE SEQUENCE</scope>
</reference>
<dbReference type="Proteomes" id="UP000663833">
    <property type="component" value="Unassembled WGS sequence"/>
</dbReference>
<dbReference type="EMBL" id="CAJNYU010000321">
    <property type="protein sequence ID" value="CAF3348932.1"/>
    <property type="molecule type" value="Genomic_DNA"/>
</dbReference>
<dbReference type="Proteomes" id="UP000663873">
    <property type="component" value="Unassembled WGS sequence"/>
</dbReference>
<evidence type="ECO:0000313" key="11">
    <source>
        <dbReference type="Proteomes" id="UP000663873"/>
    </source>
</evidence>
<dbReference type="EMBL" id="CAJNXB010003886">
    <property type="protein sequence ID" value="CAF3344465.1"/>
    <property type="molecule type" value="Genomic_DNA"/>
</dbReference>
<name>A0A817VQU3_9BILA</name>
<evidence type="ECO:0000313" key="6">
    <source>
        <dbReference type="EMBL" id="CAF4266777.1"/>
    </source>
</evidence>
<dbReference type="Proteomes" id="UP000663872">
    <property type="component" value="Unassembled WGS sequence"/>
</dbReference>
<keyword evidence="1" id="KW-0732">Signal</keyword>
<evidence type="ECO:0000313" key="4">
    <source>
        <dbReference type="EMBL" id="CAF3348932.1"/>
    </source>
</evidence>
<dbReference type="Proteomes" id="UP000663825">
    <property type="component" value="Unassembled WGS sequence"/>
</dbReference>
<evidence type="ECO:0000256" key="1">
    <source>
        <dbReference type="SAM" id="SignalP"/>
    </source>
</evidence>
<protein>
    <submittedName>
        <fullName evidence="3">Uncharacterized protein</fullName>
    </submittedName>
</protein>
<dbReference type="EMBL" id="CAJNYD010000012">
    <property type="protein sequence ID" value="CAF3172890.1"/>
    <property type="molecule type" value="Genomic_DNA"/>
</dbReference>
<dbReference type="Proteomes" id="UP000663851">
    <property type="component" value="Unassembled WGS sequence"/>
</dbReference>
<evidence type="ECO:0000313" key="9">
    <source>
        <dbReference type="EMBL" id="CAF4600997.1"/>
    </source>
</evidence>
<dbReference type="Proteomes" id="UP000663848">
    <property type="component" value="Unassembled WGS sequence"/>
</dbReference>
<dbReference type="EMBL" id="CAJOBR010001353">
    <property type="protein sequence ID" value="CAF4600997.1"/>
    <property type="molecule type" value="Genomic_DNA"/>
</dbReference>
<dbReference type="Proteomes" id="UP000663869">
    <property type="component" value="Unassembled WGS sequence"/>
</dbReference>